<evidence type="ECO:0000256" key="2">
    <source>
        <dbReference type="SAM" id="SignalP"/>
    </source>
</evidence>
<feature type="signal peptide" evidence="2">
    <location>
        <begin position="1"/>
        <end position="31"/>
    </location>
</feature>
<evidence type="ECO:0000313" key="3">
    <source>
        <dbReference type="EMBL" id="KAB2619359.1"/>
    </source>
</evidence>
<gene>
    <name evidence="3" type="ORF">D8674_015228</name>
</gene>
<keyword evidence="4" id="KW-1185">Reference proteome</keyword>
<organism evidence="3 4">
    <name type="scientific">Pyrus ussuriensis x Pyrus communis</name>
    <dbReference type="NCBI Taxonomy" id="2448454"/>
    <lineage>
        <taxon>Eukaryota</taxon>
        <taxon>Viridiplantae</taxon>
        <taxon>Streptophyta</taxon>
        <taxon>Embryophyta</taxon>
        <taxon>Tracheophyta</taxon>
        <taxon>Spermatophyta</taxon>
        <taxon>Magnoliopsida</taxon>
        <taxon>eudicotyledons</taxon>
        <taxon>Gunneridae</taxon>
        <taxon>Pentapetalae</taxon>
        <taxon>rosids</taxon>
        <taxon>fabids</taxon>
        <taxon>Rosales</taxon>
        <taxon>Rosaceae</taxon>
        <taxon>Amygdaloideae</taxon>
        <taxon>Maleae</taxon>
        <taxon>Pyrus</taxon>
    </lineage>
</organism>
<evidence type="ECO:0000256" key="1">
    <source>
        <dbReference type="SAM" id="MobiDB-lite"/>
    </source>
</evidence>
<dbReference type="AlphaFoldDB" id="A0A5N5GUS0"/>
<feature type="chain" id="PRO_5024342766" evidence="2">
    <location>
        <begin position="32"/>
        <end position="76"/>
    </location>
</feature>
<dbReference type="Proteomes" id="UP000327157">
    <property type="component" value="Chromosome 15"/>
</dbReference>
<evidence type="ECO:0000313" key="4">
    <source>
        <dbReference type="Proteomes" id="UP000327157"/>
    </source>
</evidence>
<name>A0A5N5GUS0_9ROSA</name>
<comment type="caution">
    <text evidence="3">The sequence shown here is derived from an EMBL/GenBank/DDBJ whole genome shotgun (WGS) entry which is preliminary data.</text>
</comment>
<feature type="region of interest" description="Disordered" evidence="1">
    <location>
        <begin position="40"/>
        <end position="76"/>
    </location>
</feature>
<proteinExistence type="predicted"/>
<keyword evidence="2" id="KW-0732">Signal</keyword>
<reference evidence="3 4" key="1">
    <citation type="submission" date="2019-09" db="EMBL/GenBank/DDBJ databases">
        <authorList>
            <person name="Ou C."/>
        </authorList>
    </citation>
    <scope>NUCLEOTIDE SEQUENCE [LARGE SCALE GENOMIC DNA]</scope>
    <source>
        <strain evidence="3">S2</strain>
        <tissue evidence="3">Leaf</tissue>
    </source>
</reference>
<sequence>MALVAKRSKLLWPNVFLLALILSYGMIAAEARLLNTEDTNSAVQDPMPPMPASLHEAKPPALSKYKPNTPELCGSR</sequence>
<reference evidence="3 4" key="3">
    <citation type="submission" date="2019-11" db="EMBL/GenBank/DDBJ databases">
        <title>A de novo genome assembly of a pear dwarfing rootstock.</title>
        <authorList>
            <person name="Wang F."/>
            <person name="Wang J."/>
            <person name="Li S."/>
            <person name="Zhang Y."/>
            <person name="Fang M."/>
            <person name="Ma L."/>
            <person name="Zhao Y."/>
            <person name="Jiang S."/>
        </authorList>
    </citation>
    <scope>NUCLEOTIDE SEQUENCE [LARGE SCALE GENOMIC DNA]</scope>
    <source>
        <strain evidence="3">S2</strain>
        <tissue evidence="3">Leaf</tissue>
    </source>
</reference>
<reference evidence="4" key="2">
    <citation type="submission" date="2019-10" db="EMBL/GenBank/DDBJ databases">
        <title>A de novo genome assembly of a pear dwarfing rootstock.</title>
        <authorList>
            <person name="Wang F."/>
            <person name="Wang J."/>
            <person name="Li S."/>
            <person name="Zhang Y."/>
            <person name="Fang M."/>
            <person name="Ma L."/>
            <person name="Zhao Y."/>
            <person name="Jiang S."/>
        </authorList>
    </citation>
    <scope>NUCLEOTIDE SEQUENCE [LARGE SCALE GENOMIC DNA]</scope>
</reference>
<protein>
    <submittedName>
        <fullName evidence="3">Uncharacterized protein</fullName>
    </submittedName>
</protein>
<accession>A0A5N5GUS0</accession>
<dbReference type="EMBL" id="SMOL01000401">
    <property type="protein sequence ID" value="KAB2619359.1"/>
    <property type="molecule type" value="Genomic_DNA"/>
</dbReference>